<accession>A0A5C6M259</accession>
<organism evidence="4 5">
    <name type="scientific">Planctomyces bekefii</name>
    <dbReference type="NCBI Taxonomy" id="1653850"/>
    <lineage>
        <taxon>Bacteria</taxon>
        <taxon>Pseudomonadati</taxon>
        <taxon>Planctomycetota</taxon>
        <taxon>Planctomycetia</taxon>
        <taxon>Planctomycetales</taxon>
        <taxon>Planctomycetaceae</taxon>
        <taxon>Planctomyces</taxon>
    </lineage>
</organism>
<dbReference type="Pfam" id="PF00149">
    <property type="entry name" value="Metallophos"/>
    <property type="match status" value="1"/>
</dbReference>
<evidence type="ECO:0000313" key="4">
    <source>
        <dbReference type="EMBL" id="TWW08122.1"/>
    </source>
</evidence>
<reference evidence="4 5" key="1">
    <citation type="submission" date="2019-08" db="EMBL/GenBank/DDBJ databases">
        <title>100 year-old enigma solved: identification of Planctomyces bekefii, the type genus and species of the phylum Planctomycetes.</title>
        <authorList>
            <person name="Svetlana D.N."/>
            <person name="Overmann J."/>
        </authorList>
    </citation>
    <scope>NUCLEOTIDE SEQUENCE [LARGE SCALE GENOMIC DNA]</scope>
    <source>
        <strain evidence="4">Phe10_nw2017</strain>
    </source>
</reference>
<proteinExistence type="inferred from homology"/>
<gene>
    <name evidence="4" type="ORF">E3A20_27500</name>
</gene>
<dbReference type="InterPro" id="IPR029052">
    <property type="entry name" value="Metallo-depent_PP-like"/>
</dbReference>
<reference evidence="4 5" key="2">
    <citation type="submission" date="2019-08" db="EMBL/GenBank/DDBJ databases">
        <authorList>
            <person name="Henke P."/>
        </authorList>
    </citation>
    <scope>NUCLEOTIDE SEQUENCE [LARGE SCALE GENOMIC DNA]</scope>
    <source>
        <strain evidence="4">Phe10_nw2017</strain>
    </source>
</reference>
<comment type="similarity">
    <text evidence="1">Belongs to the 5'-nucleotidase family.</text>
</comment>
<dbReference type="SUPFAM" id="SSF56300">
    <property type="entry name" value="Metallo-dependent phosphatases"/>
    <property type="match status" value="1"/>
</dbReference>
<evidence type="ECO:0000313" key="5">
    <source>
        <dbReference type="Proteomes" id="UP000321083"/>
    </source>
</evidence>
<sequence>MRIPILFTVSLALFSSGAYGEPIPLTLLHTNDLHSHLEGFGPSALLNDPVKGHWTKGHYARLSTLIAQVRQESAAIGAPVLLVDAGDFFSGTLFQALTPSQSPSSPELDFFLDQQYDAVAIGNHEFDARRAGFMRIIEKAKARGIGDRLLVSNLVDPSLSGVLPKKTRSFRDTSSTCRSSSRPEI</sequence>
<feature type="domain" description="Calcineurin-like phosphoesterase" evidence="3">
    <location>
        <begin position="26"/>
        <end position="132"/>
    </location>
</feature>
<dbReference type="GO" id="GO:0000166">
    <property type="term" value="F:nucleotide binding"/>
    <property type="evidence" value="ECO:0007669"/>
    <property type="project" value="InterPro"/>
</dbReference>
<keyword evidence="5" id="KW-1185">Reference proteome</keyword>
<dbReference type="EMBL" id="SRHE01000832">
    <property type="protein sequence ID" value="TWW08122.1"/>
    <property type="molecule type" value="Genomic_DNA"/>
</dbReference>
<dbReference type="InterPro" id="IPR004843">
    <property type="entry name" value="Calcineurin-like_PHP"/>
</dbReference>
<dbReference type="AlphaFoldDB" id="A0A5C6M259"/>
<comment type="caution">
    <text evidence="4">The sequence shown here is derived from an EMBL/GenBank/DDBJ whole genome shotgun (WGS) entry which is preliminary data.</text>
</comment>
<dbReference type="GO" id="GO:0009166">
    <property type="term" value="P:nucleotide catabolic process"/>
    <property type="evidence" value="ECO:0007669"/>
    <property type="project" value="InterPro"/>
</dbReference>
<dbReference type="GO" id="GO:0046872">
    <property type="term" value="F:metal ion binding"/>
    <property type="evidence" value="ECO:0007669"/>
    <property type="project" value="InterPro"/>
</dbReference>
<dbReference type="PANTHER" id="PTHR11575:SF24">
    <property type="entry name" value="5'-NUCLEOTIDASE"/>
    <property type="match status" value="1"/>
</dbReference>
<dbReference type="GO" id="GO:0016788">
    <property type="term" value="F:hydrolase activity, acting on ester bonds"/>
    <property type="evidence" value="ECO:0007669"/>
    <property type="project" value="InterPro"/>
</dbReference>
<dbReference type="InterPro" id="IPR006146">
    <property type="entry name" value="5'-Nucleotdase_CS"/>
</dbReference>
<evidence type="ECO:0000259" key="3">
    <source>
        <dbReference type="Pfam" id="PF00149"/>
    </source>
</evidence>
<dbReference type="InterPro" id="IPR006179">
    <property type="entry name" value="5_nucleotidase/apyrase"/>
</dbReference>
<dbReference type="Proteomes" id="UP000321083">
    <property type="component" value="Unassembled WGS sequence"/>
</dbReference>
<feature type="region of interest" description="Disordered" evidence="2">
    <location>
        <begin position="166"/>
        <end position="185"/>
    </location>
</feature>
<evidence type="ECO:0000256" key="2">
    <source>
        <dbReference type="SAM" id="MobiDB-lite"/>
    </source>
</evidence>
<name>A0A5C6M259_9PLAN</name>
<dbReference type="PANTHER" id="PTHR11575">
    <property type="entry name" value="5'-NUCLEOTIDASE-RELATED"/>
    <property type="match status" value="1"/>
</dbReference>
<evidence type="ECO:0000256" key="1">
    <source>
        <dbReference type="ARBA" id="ARBA00006654"/>
    </source>
</evidence>
<dbReference type="PROSITE" id="PS00786">
    <property type="entry name" value="5_NUCLEOTIDASE_2"/>
    <property type="match status" value="1"/>
</dbReference>
<feature type="compositionally biased region" description="Low complexity" evidence="2">
    <location>
        <begin position="172"/>
        <end position="185"/>
    </location>
</feature>
<protein>
    <recommendedName>
        <fullName evidence="3">Calcineurin-like phosphoesterase domain-containing protein</fullName>
    </recommendedName>
</protein>
<dbReference type="Gene3D" id="3.60.21.10">
    <property type="match status" value="1"/>
</dbReference>
<dbReference type="PROSITE" id="PS00785">
    <property type="entry name" value="5_NUCLEOTIDASE_1"/>
    <property type="match status" value="1"/>
</dbReference>